<accession>A0A6A1VNC1</accession>
<name>A0A6A1VNC1_9ROSI</name>
<sequence length="118" mass="13581">MRPDHQLKHRSLLELIQQLQNLVRLVLPSQHKSVHHSLEDLQERNLELLITAIAASQPPETRRETTTEGQGLQPMELPAKTSRRKRKDMSEGQTRMTGGSQPTQLRRSPRKLPVRPTQ</sequence>
<evidence type="ECO:0000313" key="2">
    <source>
        <dbReference type="EMBL" id="KAB1214391.1"/>
    </source>
</evidence>
<dbReference type="AlphaFoldDB" id="A0A6A1VNC1"/>
<feature type="region of interest" description="Disordered" evidence="1">
    <location>
        <begin position="53"/>
        <end position="118"/>
    </location>
</feature>
<reference evidence="2 3" key="1">
    <citation type="journal article" date="2019" name="Plant Biotechnol. J.">
        <title>The red bayberry genome and genetic basis of sex determination.</title>
        <authorList>
            <person name="Jia H.M."/>
            <person name="Jia H.J."/>
            <person name="Cai Q.L."/>
            <person name="Wang Y."/>
            <person name="Zhao H.B."/>
            <person name="Yang W.F."/>
            <person name="Wang G.Y."/>
            <person name="Li Y.H."/>
            <person name="Zhan D.L."/>
            <person name="Shen Y.T."/>
            <person name="Niu Q.F."/>
            <person name="Chang L."/>
            <person name="Qiu J."/>
            <person name="Zhao L."/>
            <person name="Xie H.B."/>
            <person name="Fu W.Y."/>
            <person name="Jin J."/>
            <person name="Li X.W."/>
            <person name="Jiao Y."/>
            <person name="Zhou C.C."/>
            <person name="Tu T."/>
            <person name="Chai C.Y."/>
            <person name="Gao J.L."/>
            <person name="Fan L.J."/>
            <person name="van de Weg E."/>
            <person name="Wang J.Y."/>
            <person name="Gao Z.S."/>
        </authorList>
    </citation>
    <scope>NUCLEOTIDE SEQUENCE [LARGE SCALE GENOMIC DNA]</scope>
    <source>
        <tissue evidence="2">Leaves</tissue>
    </source>
</reference>
<dbReference type="Proteomes" id="UP000516437">
    <property type="component" value="Chromosome 5"/>
</dbReference>
<feature type="compositionally biased region" description="Basic residues" evidence="1">
    <location>
        <begin position="107"/>
        <end position="118"/>
    </location>
</feature>
<gene>
    <name evidence="2" type="ORF">CJ030_MR5G020822</name>
</gene>
<evidence type="ECO:0000256" key="1">
    <source>
        <dbReference type="SAM" id="MobiDB-lite"/>
    </source>
</evidence>
<evidence type="ECO:0000313" key="3">
    <source>
        <dbReference type="Proteomes" id="UP000516437"/>
    </source>
</evidence>
<protein>
    <submittedName>
        <fullName evidence="2">Uncharacterized protein</fullName>
    </submittedName>
</protein>
<proteinExistence type="predicted"/>
<keyword evidence="3" id="KW-1185">Reference proteome</keyword>
<comment type="caution">
    <text evidence="2">The sequence shown here is derived from an EMBL/GenBank/DDBJ whole genome shotgun (WGS) entry which is preliminary data.</text>
</comment>
<feature type="compositionally biased region" description="Polar residues" evidence="1">
    <location>
        <begin position="91"/>
        <end position="106"/>
    </location>
</feature>
<dbReference type="EMBL" id="RXIC02000023">
    <property type="protein sequence ID" value="KAB1214391.1"/>
    <property type="molecule type" value="Genomic_DNA"/>
</dbReference>
<organism evidence="2 3">
    <name type="scientific">Morella rubra</name>
    <name type="common">Chinese bayberry</name>
    <dbReference type="NCBI Taxonomy" id="262757"/>
    <lineage>
        <taxon>Eukaryota</taxon>
        <taxon>Viridiplantae</taxon>
        <taxon>Streptophyta</taxon>
        <taxon>Embryophyta</taxon>
        <taxon>Tracheophyta</taxon>
        <taxon>Spermatophyta</taxon>
        <taxon>Magnoliopsida</taxon>
        <taxon>eudicotyledons</taxon>
        <taxon>Gunneridae</taxon>
        <taxon>Pentapetalae</taxon>
        <taxon>rosids</taxon>
        <taxon>fabids</taxon>
        <taxon>Fagales</taxon>
        <taxon>Myricaceae</taxon>
        <taxon>Morella</taxon>
    </lineage>
</organism>